<name>A0A068X4Q0_ECHGR</name>
<evidence type="ECO:0000313" key="3">
    <source>
        <dbReference type="WBParaSite" id="EgrG_000036200"/>
    </source>
</evidence>
<organism evidence="1">
    <name type="scientific">Echinococcus granulosus</name>
    <name type="common">Hydatid tapeworm</name>
    <dbReference type="NCBI Taxonomy" id="6210"/>
    <lineage>
        <taxon>Eukaryota</taxon>
        <taxon>Metazoa</taxon>
        <taxon>Spiralia</taxon>
        <taxon>Lophotrochozoa</taxon>
        <taxon>Platyhelminthes</taxon>
        <taxon>Cestoda</taxon>
        <taxon>Eucestoda</taxon>
        <taxon>Cyclophyllidea</taxon>
        <taxon>Taeniidae</taxon>
        <taxon>Echinococcus</taxon>
        <taxon>Echinococcus granulosus group</taxon>
    </lineage>
</organism>
<dbReference type="OrthoDB" id="276323at2759"/>
<dbReference type="EMBL" id="LK028636">
    <property type="protein sequence ID" value="CDS24884.1"/>
    <property type="molecule type" value="Genomic_DNA"/>
</dbReference>
<evidence type="ECO:0000313" key="1">
    <source>
        <dbReference type="EMBL" id="CDS24884.1"/>
    </source>
</evidence>
<evidence type="ECO:0000313" key="2">
    <source>
        <dbReference type="Proteomes" id="UP000492820"/>
    </source>
</evidence>
<reference evidence="1" key="2">
    <citation type="submission" date="2014-06" db="EMBL/GenBank/DDBJ databases">
        <authorList>
            <person name="Aslett M."/>
        </authorList>
    </citation>
    <scope>NUCLEOTIDE SEQUENCE</scope>
</reference>
<dbReference type="Proteomes" id="UP000492820">
    <property type="component" value="Unassembled WGS sequence"/>
</dbReference>
<proteinExistence type="predicted"/>
<protein>
    <submittedName>
        <fullName evidence="1 3">Testis specific protein pbs13</fullName>
    </submittedName>
</protein>
<reference evidence="1 2" key="1">
    <citation type="journal article" date="2013" name="Nature">
        <title>The genomes of four tapeworm species reveal adaptations to parasitism.</title>
        <authorList>
            <person name="Tsai I.J."/>
            <person name="Zarowiecki M."/>
            <person name="Holroyd N."/>
            <person name="Garciarrubio A."/>
            <person name="Sanchez-Flores A."/>
            <person name="Brooks K.L."/>
            <person name="Tracey A."/>
            <person name="Bobes R.J."/>
            <person name="Fragoso G."/>
            <person name="Sciutto E."/>
            <person name="Aslett M."/>
            <person name="Beasley H."/>
            <person name="Bennett H.M."/>
            <person name="Cai J."/>
            <person name="Camicia F."/>
            <person name="Clark R."/>
            <person name="Cucher M."/>
            <person name="De Silva N."/>
            <person name="Day T.A."/>
            <person name="Deplazes P."/>
            <person name="Estrada K."/>
            <person name="Fernandez C."/>
            <person name="Holland P.W."/>
            <person name="Hou J."/>
            <person name="Hu S."/>
            <person name="Huckvale T."/>
            <person name="Hung S.S."/>
            <person name="Kamenetzky L."/>
            <person name="Keane J.A."/>
            <person name="Kiss F."/>
            <person name="Koziol U."/>
            <person name="Lambert O."/>
            <person name="Liu K."/>
            <person name="Luo X."/>
            <person name="Luo Y."/>
            <person name="Macchiaroli N."/>
            <person name="Nichol S."/>
            <person name="Paps J."/>
            <person name="Parkinson J."/>
            <person name="Pouchkina-Stantcheva N."/>
            <person name="Riddiford N."/>
            <person name="Rosenzvit M."/>
            <person name="Salinas G."/>
            <person name="Wasmuth J.D."/>
            <person name="Zamanian M."/>
            <person name="Zheng Y."/>
            <person name="Cai X."/>
            <person name="Soberon X."/>
            <person name="Olson P.D."/>
            <person name="Laclette J.P."/>
            <person name="Brehm K."/>
            <person name="Berriman M."/>
            <person name="Garciarrubio A."/>
            <person name="Bobes R.J."/>
            <person name="Fragoso G."/>
            <person name="Sanchez-Flores A."/>
            <person name="Estrada K."/>
            <person name="Cevallos M.A."/>
            <person name="Morett E."/>
            <person name="Gonzalez V."/>
            <person name="Portillo T."/>
            <person name="Ochoa-Leyva A."/>
            <person name="Jose M.V."/>
            <person name="Sciutto E."/>
            <person name="Landa A."/>
            <person name="Jimenez L."/>
            <person name="Valdes V."/>
            <person name="Carrero J.C."/>
            <person name="Larralde C."/>
            <person name="Morales-Montor J."/>
            <person name="Limon-Lason J."/>
            <person name="Soberon X."/>
            <person name="Laclette J.P."/>
        </authorList>
    </citation>
    <scope>NUCLEOTIDE SEQUENCE [LARGE SCALE GENOMIC DNA]</scope>
</reference>
<reference evidence="3" key="3">
    <citation type="submission" date="2020-10" db="UniProtKB">
        <authorList>
            <consortium name="WormBaseParasite"/>
        </authorList>
    </citation>
    <scope>IDENTIFICATION</scope>
</reference>
<gene>
    <name evidence="1" type="ORF">EgrG_000036200</name>
</gene>
<accession>A0A068X4Q0</accession>
<dbReference type="AlphaFoldDB" id="A0A068X4Q0"/>
<sequence length="46" mass="5193">MTISPSPPKQVTIDQLAEAANSFYKMSLVHEISVDSNFKVERKEEP</sequence>
<dbReference type="WBParaSite" id="EgrG_000036200">
    <property type="protein sequence ID" value="EgrG_000036200"/>
    <property type="gene ID" value="EgrG_000036200"/>
</dbReference>